<dbReference type="KEGG" id="slb:AWJ20_5090"/>
<dbReference type="InterPro" id="IPR037813">
    <property type="entry name" value="TAF2"/>
</dbReference>
<dbReference type="SUPFAM" id="SSF63737">
    <property type="entry name" value="Leukotriene A4 hydrolase N-terminal domain"/>
    <property type="match status" value="1"/>
</dbReference>
<feature type="compositionally biased region" description="Low complexity" evidence="1">
    <location>
        <begin position="304"/>
        <end position="315"/>
    </location>
</feature>
<dbReference type="GO" id="GO:0000976">
    <property type="term" value="F:transcription cis-regulatory region binding"/>
    <property type="evidence" value="ECO:0007669"/>
    <property type="project" value="TreeGrafter"/>
</dbReference>
<dbReference type="PANTHER" id="PTHR15137">
    <property type="entry name" value="TRANSCRIPTION INITIATION FACTOR TFIID"/>
    <property type="match status" value="1"/>
</dbReference>
<sequence>MDGYGGIDRGFRVAHQKISIDVDLTNKWIRGWTELTIIPTDVGLKQITLDCRNSRIENVLINGRKASFEHVDALRNAKMPSSTSVHQHHFYAKQIDGLLRDTLPGELVMQLPKGLKVVPQEDASLASSSLASLSRWVSPDMMICHPLTVKIDFSTYGSTSGFRFVGGADSNLKRQFWHAYTTHDPLGQSTSSWLPCVDGLWELSTWELQVSVPRTVGTPETNKKSDAPENKPTDAMDVDSTNNENPNDLERENENENENENEDDDGDSEESELDIIVVCNNATPSEVSTATPIPLTAGHPTPDSSAARGAAGSGAEPQPPEAMPTPKPSKLTQHRRFIRSTRAKK</sequence>
<evidence type="ECO:0000256" key="1">
    <source>
        <dbReference type="SAM" id="MobiDB-lite"/>
    </source>
</evidence>
<feature type="compositionally biased region" description="Acidic residues" evidence="1">
    <location>
        <begin position="255"/>
        <end position="271"/>
    </location>
</feature>
<feature type="region of interest" description="Disordered" evidence="1">
    <location>
        <begin position="283"/>
        <end position="345"/>
    </location>
</feature>
<feature type="region of interest" description="Disordered" evidence="1">
    <location>
        <begin position="214"/>
        <end position="271"/>
    </location>
</feature>
<dbReference type="InterPro" id="IPR042097">
    <property type="entry name" value="Aminopeptidase_N-like_N_sf"/>
</dbReference>
<dbReference type="GO" id="GO:0005669">
    <property type="term" value="C:transcription factor TFIID complex"/>
    <property type="evidence" value="ECO:0007669"/>
    <property type="project" value="InterPro"/>
</dbReference>
<dbReference type="GO" id="GO:0016251">
    <property type="term" value="F:RNA polymerase II general transcription initiation factor activity"/>
    <property type="evidence" value="ECO:0007669"/>
    <property type="project" value="TreeGrafter"/>
</dbReference>
<dbReference type="Proteomes" id="UP000189580">
    <property type="component" value="Chromosome d"/>
</dbReference>
<gene>
    <name evidence="2" type="primary">TAF2</name>
    <name evidence="2" type="ORF">AWJ20_5090</name>
</gene>
<feature type="compositionally biased region" description="Pro residues" evidence="1">
    <location>
        <begin position="317"/>
        <end position="327"/>
    </location>
</feature>
<dbReference type="OrthoDB" id="308861at2759"/>
<dbReference type="AlphaFoldDB" id="A0A167EIU1"/>
<protein>
    <submittedName>
        <fullName evidence="2">Taf2p</fullName>
    </submittedName>
</protein>
<organism evidence="2 3">
    <name type="scientific">Sugiyamaella lignohabitans</name>
    <dbReference type="NCBI Taxonomy" id="796027"/>
    <lineage>
        <taxon>Eukaryota</taxon>
        <taxon>Fungi</taxon>
        <taxon>Dikarya</taxon>
        <taxon>Ascomycota</taxon>
        <taxon>Saccharomycotina</taxon>
        <taxon>Dipodascomycetes</taxon>
        <taxon>Dipodascales</taxon>
        <taxon>Trichomonascaceae</taxon>
        <taxon>Sugiyamaella</taxon>
    </lineage>
</organism>
<accession>A0A167EIU1</accession>
<dbReference type="RefSeq" id="XP_018736609.1">
    <property type="nucleotide sequence ID" value="XM_018882209.1"/>
</dbReference>
<dbReference type="GO" id="GO:0006367">
    <property type="term" value="P:transcription initiation at RNA polymerase II promoter"/>
    <property type="evidence" value="ECO:0007669"/>
    <property type="project" value="TreeGrafter"/>
</dbReference>
<evidence type="ECO:0000313" key="3">
    <source>
        <dbReference type="Proteomes" id="UP000189580"/>
    </source>
</evidence>
<feature type="compositionally biased region" description="Basic and acidic residues" evidence="1">
    <location>
        <begin position="221"/>
        <end position="234"/>
    </location>
</feature>
<evidence type="ECO:0000313" key="2">
    <source>
        <dbReference type="EMBL" id="ANB14132.1"/>
    </source>
</evidence>
<dbReference type="PANTHER" id="PTHR15137:SF9">
    <property type="entry name" value="TRANSCRIPTION INITIATION FACTOR TFIID SUBUNIT 2"/>
    <property type="match status" value="1"/>
</dbReference>
<name>A0A167EIU1_9ASCO</name>
<reference evidence="2 3" key="1">
    <citation type="submission" date="2016-02" db="EMBL/GenBank/DDBJ databases">
        <title>Complete genome sequence and transcriptome regulation of the pentose utilising yeast Sugiyamaella lignohabitans.</title>
        <authorList>
            <person name="Bellasio M."/>
            <person name="Peymann A."/>
            <person name="Valli M."/>
            <person name="Sipitzky M."/>
            <person name="Graf A."/>
            <person name="Sauer M."/>
            <person name="Marx H."/>
            <person name="Mattanovich D."/>
        </authorList>
    </citation>
    <scope>NUCLEOTIDE SEQUENCE [LARGE SCALE GENOMIC DNA]</scope>
    <source>
        <strain evidence="2 3">CBS 10342</strain>
    </source>
</reference>
<dbReference type="Gene3D" id="2.60.40.1730">
    <property type="entry name" value="tricorn interacting facor f3 domain"/>
    <property type="match status" value="1"/>
</dbReference>
<dbReference type="GeneID" id="30037294"/>
<dbReference type="GO" id="GO:0003682">
    <property type="term" value="F:chromatin binding"/>
    <property type="evidence" value="ECO:0007669"/>
    <property type="project" value="TreeGrafter"/>
</dbReference>
<keyword evidence="3" id="KW-1185">Reference proteome</keyword>
<dbReference type="EMBL" id="CP014502">
    <property type="protein sequence ID" value="ANB14132.1"/>
    <property type="molecule type" value="Genomic_DNA"/>
</dbReference>
<proteinExistence type="predicted"/>
<feature type="compositionally biased region" description="Basic residues" evidence="1">
    <location>
        <begin position="332"/>
        <end position="345"/>
    </location>
</feature>